<dbReference type="Proteomes" id="UP000076761">
    <property type="component" value="Unassembled WGS sequence"/>
</dbReference>
<sequence length="853" mass="93325">MTVMVETVTEPAGTYSEGTRNITRISPIYTGAPSVEPVASITEATLTEPPTSPKKKKKKKSKKSKAKDSQKVKVEEVLEQDSRTPVLCISRNKHWRYISSYHGPWLQLPVELLESLLVLNIDPATFTETEPRMSQMSPSPSRTPPPGRRDRGFASLGDYSPPDTPYDTLAQLPPPPPFPTPKPGKATPPPIDPGVFRSVTSIRRLIDEASELSVRASSGLSAAALVSMRDTSRIGSSPWATAQALGLNPLGDTNGGRNVAMSAMRVHRLRALAVQKLAAAYKEDEIASSVMVMQGGSVFDDIAERVLKVDPNDVDARYVHFFHEKIPSRQLAESTTTQVLDELIAQHPHRLEFYRTRGIVHCFRDEYTLATKDFTHAIKEARTQRKARMAHMNSSGQPESRGKNGKKKKRTGKGQGKKVNGQAPENGTSDVANRPPGPAIEGPDGEQLLLHPSVLPDAPEPIEPQCLFLRATAHLQHAVFLIEEAILKLEGIRKDPTVDGTELRLCYIENGKYGGVEIGNPDGPLGKKDGPKCRAYRNVLGTEAFREQVTALLRKSMRDHEKFLAHFDTLESGCETFFTEGDLAARMEYAFLLTESLRPGNHSTPPPPPMSDVPAMFTTYHPLLVESHFGILICQLMMGDFVGLVHAFARTAALVDGLEGYPVFLPPRSMGHAEFVEILERLARGWRTGVTGACEKDIRGKRRMLAIEAPPSSLRITTREETPDDEREMSESDTTGPPSSSSSMSSSISSACSTSTFVRSSSSSPLSSTHASPITPPVSPTPDPMLVENLGCARILLAPVATRQRQRAEEKRKEQAKGGKKNVPINIPMHGPRVEIILAWLGATVLSDLETVA</sequence>
<feature type="compositionally biased region" description="Basic and acidic residues" evidence="1">
    <location>
        <begin position="806"/>
        <end position="817"/>
    </location>
</feature>
<accession>A0A165U1H0</accession>
<keyword evidence="3" id="KW-1185">Reference proteome</keyword>
<dbReference type="InParanoid" id="A0A165U1H0"/>
<dbReference type="STRING" id="1314782.A0A165U1H0"/>
<dbReference type="AlphaFoldDB" id="A0A165U1H0"/>
<protein>
    <submittedName>
        <fullName evidence="2">Uncharacterized protein</fullName>
    </submittedName>
</protein>
<proteinExistence type="predicted"/>
<feature type="compositionally biased region" description="Pro residues" evidence="1">
    <location>
        <begin position="172"/>
        <end position="192"/>
    </location>
</feature>
<organism evidence="2 3">
    <name type="scientific">Neolentinus lepideus HHB14362 ss-1</name>
    <dbReference type="NCBI Taxonomy" id="1314782"/>
    <lineage>
        <taxon>Eukaryota</taxon>
        <taxon>Fungi</taxon>
        <taxon>Dikarya</taxon>
        <taxon>Basidiomycota</taxon>
        <taxon>Agaricomycotina</taxon>
        <taxon>Agaricomycetes</taxon>
        <taxon>Gloeophyllales</taxon>
        <taxon>Gloeophyllaceae</taxon>
        <taxon>Neolentinus</taxon>
    </lineage>
</organism>
<feature type="region of interest" description="Disordered" evidence="1">
    <location>
        <begin position="40"/>
        <end position="74"/>
    </location>
</feature>
<dbReference type="EMBL" id="KV425561">
    <property type="protein sequence ID" value="KZT27499.1"/>
    <property type="molecule type" value="Genomic_DNA"/>
</dbReference>
<feature type="compositionally biased region" description="Low complexity" evidence="1">
    <location>
        <begin position="732"/>
        <end position="773"/>
    </location>
</feature>
<reference evidence="2 3" key="1">
    <citation type="journal article" date="2016" name="Mol. Biol. Evol.">
        <title>Comparative Genomics of Early-Diverging Mushroom-Forming Fungi Provides Insights into the Origins of Lignocellulose Decay Capabilities.</title>
        <authorList>
            <person name="Nagy L.G."/>
            <person name="Riley R."/>
            <person name="Tritt A."/>
            <person name="Adam C."/>
            <person name="Daum C."/>
            <person name="Floudas D."/>
            <person name="Sun H."/>
            <person name="Yadav J.S."/>
            <person name="Pangilinan J."/>
            <person name="Larsson K.H."/>
            <person name="Matsuura K."/>
            <person name="Barry K."/>
            <person name="Labutti K."/>
            <person name="Kuo R."/>
            <person name="Ohm R.A."/>
            <person name="Bhattacharya S.S."/>
            <person name="Shirouzu T."/>
            <person name="Yoshinaga Y."/>
            <person name="Martin F.M."/>
            <person name="Grigoriev I.V."/>
            <person name="Hibbett D.S."/>
        </authorList>
    </citation>
    <scope>NUCLEOTIDE SEQUENCE [LARGE SCALE GENOMIC DNA]</scope>
    <source>
        <strain evidence="2 3">HHB14362 ss-1</strain>
    </source>
</reference>
<feature type="region of interest" description="Disordered" evidence="1">
    <location>
        <begin position="382"/>
        <end position="456"/>
    </location>
</feature>
<feature type="compositionally biased region" description="Basic residues" evidence="1">
    <location>
        <begin position="53"/>
        <end position="65"/>
    </location>
</feature>
<gene>
    <name evidence="2" type="ORF">NEOLEDRAFT_1130466</name>
</gene>
<feature type="compositionally biased region" description="Pro residues" evidence="1">
    <location>
        <begin position="774"/>
        <end position="783"/>
    </location>
</feature>
<feature type="region of interest" description="Disordered" evidence="1">
    <location>
        <begin position="709"/>
        <end position="785"/>
    </location>
</feature>
<evidence type="ECO:0000256" key="1">
    <source>
        <dbReference type="SAM" id="MobiDB-lite"/>
    </source>
</evidence>
<evidence type="ECO:0000313" key="2">
    <source>
        <dbReference type="EMBL" id="KZT27499.1"/>
    </source>
</evidence>
<evidence type="ECO:0000313" key="3">
    <source>
        <dbReference type="Proteomes" id="UP000076761"/>
    </source>
</evidence>
<feature type="region of interest" description="Disordered" evidence="1">
    <location>
        <begin position="802"/>
        <end position="826"/>
    </location>
</feature>
<feature type="compositionally biased region" description="Basic residues" evidence="1">
    <location>
        <begin position="403"/>
        <end position="416"/>
    </location>
</feature>
<dbReference type="OrthoDB" id="420046at2759"/>
<feature type="region of interest" description="Disordered" evidence="1">
    <location>
        <begin position="128"/>
        <end position="194"/>
    </location>
</feature>
<name>A0A165U1H0_9AGAM</name>